<evidence type="ECO:0000313" key="2">
    <source>
        <dbReference type="Proteomes" id="UP001595824"/>
    </source>
</evidence>
<dbReference type="Proteomes" id="UP001595824">
    <property type="component" value="Unassembled WGS sequence"/>
</dbReference>
<accession>A0ABV8TD31</accession>
<proteinExistence type="predicted"/>
<keyword evidence="2" id="KW-1185">Reference proteome</keyword>
<protein>
    <submittedName>
        <fullName evidence="1">Uncharacterized protein</fullName>
    </submittedName>
</protein>
<organism evidence="1 2">
    <name type="scientific">Streptomyces andamanensis</name>
    <dbReference type="NCBI Taxonomy" id="1565035"/>
    <lineage>
        <taxon>Bacteria</taxon>
        <taxon>Bacillati</taxon>
        <taxon>Actinomycetota</taxon>
        <taxon>Actinomycetes</taxon>
        <taxon>Kitasatosporales</taxon>
        <taxon>Streptomycetaceae</taxon>
        <taxon>Streptomyces</taxon>
    </lineage>
</organism>
<comment type="caution">
    <text evidence="1">The sequence shown here is derived from an EMBL/GenBank/DDBJ whole genome shotgun (WGS) entry which is preliminary data.</text>
</comment>
<reference evidence="2" key="1">
    <citation type="journal article" date="2019" name="Int. J. Syst. Evol. Microbiol.">
        <title>The Global Catalogue of Microorganisms (GCM) 10K type strain sequencing project: providing services to taxonomists for standard genome sequencing and annotation.</title>
        <authorList>
            <consortium name="The Broad Institute Genomics Platform"/>
            <consortium name="The Broad Institute Genome Sequencing Center for Infectious Disease"/>
            <person name="Wu L."/>
            <person name="Ma J."/>
        </authorList>
    </citation>
    <scope>NUCLEOTIDE SEQUENCE [LARGE SCALE GENOMIC DNA]</scope>
    <source>
        <strain evidence="2">PCU 347</strain>
    </source>
</reference>
<evidence type="ECO:0000313" key="1">
    <source>
        <dbReference type="EMBL" id="MFC4328475.1"/>
    </source>
</evidence>
<sequence>MSERDAGHGRRAWVGDLVRDEETDRHGVVTDVQGGALWVLRPEHGGGQWTSRRPERLTVVVPRERMRDRL</sequence>
<name>A0ABV8TD31_9ACTN</name>
<dbReference type="RefSeq" id="WP_381738714.1">
    <property type="nucleotide sequence ID" value="NZ_JBHSDP010000013.1"/>
</dbReference>
<gene>
    <name evidence="1" type="ORF">ACFPC0_11615</name>
</gene>
<dbReference type="EMBL" id="JBHSDP010000013">
    <property type="protein sequence ID" value="MFC4328475.1"/>
    <property type="molecule type" value="Genomic_DNA"/>
</dbReference>